<accession>A0A0D6B5X3</accession>
<evidence type="ECO:0000256" key="2">
    <source>
        <dbReference type="ARBA" id="ARBA00022485"/>
    </source>
</evidence>
<dbReference type="KEGG" id="rsu:NHU_03061"/>
<dbReference type="Pfam" id="PF04055">
    <property type="entry name" value="Radical_SAM"/>
    <property type="match status" value="1"/>
</dbReference>
<evidence type="ECO:0000313" key="9">
    <source>
        <dbReference type="Proteomes" id="UP000064912"/>
    </source>
</evidence>
<dbReference type="GO" id="GO:0051539">
    <property type="term" value="F:4 iron, 4 sulfur cluster binding"/>
    <property type="evidence" value="ECO:0007669"/>
    <property type="project" value="UniProtKB-KW"/>
</dbReference>
<dbReference type="CDD" id="cd01335">
    <property type="entry name" value="Radical_SAM"/>
    <property type="match status" value="1"/>
</dbReference>
<dbReference type="PATRIC" id="fig|35806.4.peg.3144"/>
<dbReference type="InterPro" id="IPR058240">
    <property type="entry name" value="rSAM_sf"/>
</dbReference>
<dbReference type="GO" id="GO:0043365">
    <property type="term" value="F:[formate-C-acetyltransferase]-activating enzyme activity"/>
    <property type="evidence" value="ECO:0007669"/>
    <property type="project" value="UniProtKB-EC"/>
</dbReference>
<dbReference type="AlphaFoldDB" id="A0A0D6B5X3"/>
<dbReference type="Proteomes" id="UP000064912">
    <property type="component" value="Chromosome"/>
</dbReference>
<keyword evidence="6" id="KW-0411">Iron-sulfur</keyword>
<dbReference type="EMBL" id="AP014800">
    <property type="protein sequence ID" value="BAQ70205.1"/>
    <property type="molecule type" value="Genomic_DNA"/>
</dbReference>
<evidence type="ECO:0000313" key="8">
    <source>
        <dbReference type="EMBL" id="BAQ70205.1"/>
    </source>
</evidence>
<dbReference type="PANTHER" id="PTHR30352">
    <property type="entry name" value="PYRUVATE FORMATE-LYASE-ACTIVATING ENZYME"/>
    <property type="match status" value="1"/>
</dbReference>
<organism evidence="8 9">
    <name type="scientific">Rhodovulum sulfidophilum</name>
    <name type="common">Rhodobacter sulfidophilus</name>
    <dbReference type="NCBI Taxonomy" id="35806"/>
    <lineage>
        <taxon>Bacteria</taxon>
        <taxon>Pseudomonadati</taxon>
        <taxon>Pseudomonadota</taxon>
        <taxon>Alphaproteobacteria</taxon>
        <taxon>Rhodobacterales</taxon>
        <taxon>Paracoccaceae</taxon>
        <taxon>Rhodovulum</taxon>
    </lineage>
</organism>
<evidence type="ECO:0000256" key="6">
    <source>
        <dbReference type="ARBA" id="ARBA00023014"/>
    </source>
</evidence>
<keyword evidence="5" id="KW-0408">Iron</keyword>
<evidence type="ECO:0000259" key="7">
    <source>
        <dbReference type="PROSITE" id="PS51918"/>
    </source>
</evidence>
<evidence type="ECO:0000256" key="5">
    <source>
        <dbReference type="ARBA" id="ARBA00023004"/>
    </source>
</evidence>
<dbReference type="EC" id="1.97.1.4" evidence="8"/>
<proteinExistence type="predicted"/>
<dbReference type="InterPro" id="IPR007197">
    <property type="entry name" value="rSAM"/>
</dbReference>
<dbReference type="Gene3D" id="3.20.20.70">
    <property type="entry name" value="Aldolase class I"/>
    <property type="match status" value="1"/>
</dbReference>
<feature type="domain" description="Radical SAM core" evidence="7">
    <location>
        <begin position="17"/>
        <end position="206"/>
    </location>
</feature>
<keyword evidence="3" id="KW-0949">S-adenosyl-L-methionine</keyword>
<reference evidence="8 9" key="1">
    <citation type="submission" date="2015-02" db="EMBL/GenBank/DDBJ databases">
        <title>Genome sequene of Rhodovulum sulfidophilum DSM 2351.</title>
        <authorList>
            <person name="Nagao N."/>
        </authorList>
    </citation>
    <scope>NUCLEOTIDE SEQUENCE [LARGE SCALE GENOMIC DNA]</scope>
    <source>
        <strain evidence="8 9">DSM 2351</strain>
    </source>
</reference>
<gene>
    <name evidence="8" type="ORF">NHU_03061</name>
</gene>
<sequence>MAELAISGLVRHSSIDWPGELVATVFCQGCPWACRYCHNTELLAAGPGRIGWDTVLAFLDRRRELLDGVVISGGEPLLQKGLPEALAELRAMGFRTGLHTGGAYPARFARVLPLLDWIGFDVKAPFDAYDRITGAPGSGTKARESLGLLRDSGVAADLRCTVHPALLSPADLARMDDDLAALGLPPARRQPFRAEGCTDPALCRTP</sequence>
<dbReference type="NCBIfam" id="TIGR02495">
    <property type="entry name" value="NrdG2"/>
    <property type="match status" value="1"/>
</dbReference>
<keyword evidence="4" id="KW-0479">Metal-binding</keyword>
<keyword evidence="8" id="KW-0560">Oxidoreductase</keyword>
<dbReference type="eggNOG" id="COG1180">
    <property type="taxonomic scope" value="Bacteria"/>
</dbReference>
<keyword evidence="2" id="KW-0004">4Fe-4S</keyword>
<protein>
    <submittedName>
        <fullName evidence="8">Anaerobic ribonucleoside-triphosphate reductase activating protein</fullName>
        <ecNumber evidence="8">1.97.1.4</ecNumber>
    </submittedName>
</protein>
<dbReference type="SFLD" id="SFLDS00029">
    <property type="entry name" value="Radical_SAM"/>
    <property type="match status" value="1"/>
</dbReference>
<dbReference type="PROSITE" id="PS51918">
    <property type="entry name" value="RADICAL_SAM"/>
    <property type="match status" value="1"/>
</dbReference>
<evidence type="ECO:0000256" key="3">
    <source>
        <dbReference type="ARBA" id="ARBA00022691"/>
    </source>
</evidence>
<dbReference type="InterPro" id="IPR034457">
    <property type="entry name" value="Organic_radical-activating"/>
</dbReference>
<evidence type="ECO:0000256" key="1">
    <source>
        <dbReference type="ARBA" id="ARBA00001966"/>
    </source>
</evidence>
<dbReference type="InterPro" id="IPR013785">
    <property type="entry name" value="Aldolase_TIM"/>
</dbReference>
<name>A0A0D6B5X3_RHOSU</name>
<dbReference type="SFLD" id="SFLDG01094">
    <property type="entry name" value="Uncharacterised_Radical_SAM_Su"/>
    <property type="match status" value="1"/>
</dbReference>
<dbReference type="PANTHER" id="PTHR30352:SF13">
    <property type="entry name" value="GLYCYL-RADICAL ENZYME ACTIVATING ENZYME YJJW-RELATED"/>
    <property type="match status" value="1"/>
</dbReference>
<evidence type="ECO:0000256" key="4">
    <source>
        <dbReference type="ARBA" id="ARBA00022723"/>
    </source>
</evidence>
<dbReference type="SUPFAM" id="SSF102114">
    <property type="entry name" value="Radical SAM enzymes"/>
    <property type="match status" value="1"/>
</dbReference>
<comment type="cofactor">
    <cofactor evidence="1">
        <name>[4Fe-4S] cluster</name>
        <dbReference type="ChEBI" id="CHEBI:49883"/>
    </cofactor>
</comment>
<dbReference type="GO" id="GO:0046872">
    <property type="term" value="F:metal ion binding"/>
    <property type="evidence" value="ECO:0007669"/>
    <property type="project" value="UniProtKB-KW"/>
</dbReference>
<dbReference type="InterPro" id="IPR012840">
    <property type="entry name" value="NrdG2"/>
</dbReference>